<keyword evidence="2 4" id="KW-0689">Ribosomal protein</keyword>
<keyword evidence="4" id="KW-0496">Mitochondrion</keyword>
<organism evidence="4">
    <name type="scientific">Ulva sp. A AF-2021</name>
    <dbReference type="NCBI Taxonomy" id="2847172"/>
    <lineage>
        <taxon>Eukaryota</taxon>
        <taxon>Viridiplantae</taxon>
        <taxon>Chlorophyta</taxon>
        <taxon>core chlorophytes</taxon>
        <taxon>Ulvophyceae</taxon>
        <taxon>OUU clade</taxon>
        <taxon>Ulvales</taxon>
        <taxon>Ulvaceae</taxon>
        <taxon>Ulva</taxon>
    </lineage>
</organism>
<comment type="similarity">
    <text evidence="1">Belongs to the universal ribosomal protein uS14 family.</text>
</comment>
<evidence type="ECO:0000256" key="1">
    <source>
        <dbReference type="ARBA" id="ARBA00009083"/>
    </source>
</evidence>
<dbReference type="Gene3D" id="4.10.830.10">
    <property type="entry name" value="30s Ribosomal Protein S14, Chain N"/>
    <property type="match status" value="1"/>
</dbReference>
<proteinExistence type="inferred from homology"/>
<dbReference type="SUPFAM" id="SSF57716">
    <property type="entry name" value="Glucocorticoid receptor-like (DNA-binding domain)"/>
    <property type="match status" value="1"/>
</dbReference>
<dbReference type="GO" id="GO:1990904">
    <property type="term" value="C:ribonucleoprotein complex"/>
    <property type="evidence" value="ECO:0007669"/>
    <property type="project" value="UniProtKB-KW"/>
</dbReference>
<accession>A0A7L9R4S5</accession>
<dbReference type="EMBL" id="MT179358">
    <property type="protein sequence ID" value="QOL10388.1"/>
    <property type="molecule type" value="Genomic_DNA"/>
</dbReference>
<sequence length="247" mass="28218">MALKNNYNFNTITKNQKFLGLLQKSKKSFSVNLLDKNLLNLKAIYFNTKLDTRAVSSEKLKTTTLNFCPAEDPAEHLLGSFAFAAKAKVGQRGKSKGKDIKKQIQGLSDWSHFVYTKRITNSKKIQTRFRSIISDQKKRIAFDNKELIGTLLKSLLCVDFSPKLQLYQLDIRFNEAFHKNLPYIGPGLILEQSINRQYTQKQGISNIRNRCIVTGRSSIIGKFRLSRISFRRYAGQGLIPGLVKRSH</sequence>
<dbReference type="GO" id="GO:0005840">
    <property type="term" value="C:ribosome"/>
    <property type="evidence" value="ECO:0007669"/>
    <property type="project" value="UniProtKB-KW"/>
</dbReference>
<gene>
    <name evidence="4" type="primary">rps14</name>
</gene>
<name>A0A7L9R4S5_9CHLO</name>
<dbReference type="InterPro" id="IPR043140">
    <property type="entry name" value="Ribosomal_uS14_sf"/>
</dbReference>
<reference evidence="4" key="1">
    <citation type="journal article" date="2021" name="J.">
        <title>Foliose Ulva Species Show Considerable Inter-Specific Genetic Diversity, Low Intra-Specific Genetic Variation, and the Rare Occurrence of Inter-Specific Hybrids in the Wild.</title>
        <authorList>
            <person name="Fort A."/>
            <person name="McHale M."/>
            <person name="Cascella K."/>
            <person name="Potin P."/>
            <person name="Usadel B."/>
            <person name="Guiry M.D."/>
            <person name="Sulpice R."/>
        </authorList>
    </citation>
    <scope>NUCLEOTIDE SEQUENCE</scope>
    <source>
        <strain evidence="4">U36</strain>
    </source>
</reference>
<protein>
    <submittedName>
        <fullName evidence="4">Ribosomal protein S14</fullName>
    </submittedName>
</protein>
<dbReference type="InterPro" id="IPR018271">
    <property type="entry name" value="Ribosomal_uS14_CS"/>
</dbReference>
<dbReference type="GO" id="GO:0006412">
    <property type="term" value="P:translation"/>
    <property type="evidence" value="ECO:0007669"/>
    <property type="project" value="InterPro"/>
</dbReference>
<dbReference type="PROSITE" id="PS00527">
    <property type="entry name" value="RIBOSOMAL_S14"/>
    <property type="match status" value="1"/>
</dbReference>
<geneLocation type="mitochondrion" evidence="4"/>
<dbReference type="GO" id="GO:0003735">
    <property type="term" value="F:structural constituent of ribosome"/>
    <property type="evidence" value="ECO:0007669"/>
    <property type="project" value="InterPro"/>
</dbReference>
<keyword evidence="3" id="KW-0687">Ribonucleoprotein</keyword>
<evidence type="ECO:0000256" key="2">
    <source>
        <dbReference type="ARBA" id="ARBA00022980"/>
    </source>
</evidence>
<evidence type="ECO:0000313" key="4">
    <source>
        <dbReference type="EMBL" id="QOL10388.1"/>
    </source>
</evidence>
<dbReference type="AlphaFoldDB" id="A0A7L9R4S5"/>
<dbReference type="RefSeq" id="YP_010021547.1">
    <property type="nucleotide sequence ID" value="NC_053632.1"/>
</dbReference>
<evidence type="ECO:0000256" key="3">
    <source>
        <dbReference type="ARBA" id="ARBA00023274"/>
    </source>
</evidence>
<dbReference type="InterPro" id="IPR001209">
    <property type="entry name" value="Ribosomal_uS14"/>
</dbReference>
<dbReference type="GeneID" id="63358952"/>
<dbReference type="Pfam" id="PF00253">
    <property type="entry name" value="Ribosomal_S14"/>
    <property type="match status" value="1"/>
</dbReference>